<dbReference type="InterPro" id="IPR013324">
    <property type="entry name" value="RNA_pol_sigma_r3/r4-like"/>
</dbReference>
<accession>A0ABQ3Y380</accession>
<feature type="domain" description="PhyR sigma2" evidence="7">
    <location>
        <begin position="8"/>
        <end position="52"/>
    </location>
</feature>
<comment type="caution">
    <text evidence="8">The sequence shown here is derived from an EMBL/GenBank/DDBJ whole genome shotgun (WGS) entry which is preliminary data.</text>
</comment>
<dbReference type="PANTHER" id="PTHR43133">
    <property type="entry name" value="RNA POLYMERASE ECF-TYPE SIGMA FACTO"/>
    <property type="match status" value="1"/>
</dbReference>
<dbReference type="InterPro" id="IPR036388">
    <property type="entry name" value="WH-like_DNA-bd_sf"/>
</dbReference>
<dbReference type="Pfam" id="PF08281">
    <property type="entry name" value="Sigma70_r4_2"/>
    <property type="match status" value="1"/>
</dbReference>
<dbReference type="InterPro" id="IPR013325">
    <property type="entry name" value="RNA_pol_sigma_r2"/>
</dbReference>
<dbReference type="Pfam" id="PF22029">
    <property type="entry name" value="PhyR_sigma2"/>
    <property type="match status" value="1"/>
</dbReference>
<dbReference type="SUPFAM" id="SSF88659">
    <property type="entry name" value="Sigma3 and sigma4 domains of RNA polymerase sigma factors"/>
    <property type="match status" value="1"/>
</dbReference>
<gene>
    <name evidence="8" type="ORF">Ade02nite_30480</name>
</gene>
<evidence type="ECO:0000256" key="4">
    <source>
        <dbReference type="ARBA" id="ARBA00023125"/>
    </source>
</evidence>
<dbReference type="EMBL" id="BOMI01000059">
    <property type="protein sequence ID" value="GID74407.1"/>
    <property type="molecule type" value="Genomic_DNA"/>
</dbReference>
<sequence length="145" mass="16812">MTFELFMAARLPSLLRYAVVLTGDRELAQEIVQDVLGRAQARWRRVVRSNDPETYVRRAILGEYLSWRRRRAARRIRGDAAGSLGDRLAALGRRQRAVLVLRYWEDLDDDHIADWMGWPVAKVRDQASKALRTLGFEPRVSAHRN</sequence>
<evidence type="ECO:0000256" key="3">
    <source>
        <dbReference type="ARBA" id="ARBA00023082"/>
    </source>
</evidence>
<evidence type="ECO:0000259" key="6">
    <source>
        <dbReference type="Pfam" id="PF08281"/>
    </source>
</evidence>
<protein>
    <submittedName>
        <fullName evidence="8">RNA polymerase</fullName>
    </submittedName>
</protein>
<dbReference type="Gene3D" id="1.10.10.10">
    <property type="entry name" value="Winged helix-like DNA-binding domain superfamily/Winged helix DNA-binding domain"/>
    <property type="match status" value="1"/>
</dbReference>
<dbReference type="SUPFAM" id="SSF88946">
    <property type="entry name" value="Sigma2 domain of RNA polymerase sigma factors"/>
    <property type="match status" value="1"/>
</dbReference>
<keyword evidence="5" id="KW-0804">Transcription</keyword>
<dbReference type="PANTHER" id="PTHR43133:SF50">
    <property type="entry name" value="ECF RNA POLYMERASE SIGMA FACTOR SIGM"/>
    <property type="match status" value="1"/>
</dbReference>
<dbReference type="InterPro" id="IPR053866">
    <property type="entry name" value="PhyR_sigma2"/>
</dbReference>
<name>A0ABQ3Y380_9ACTN</name>
<evidence type="ECO:0000313" key="8">
    <source>
        <dbReference type="EMBL" id="GID74407.1"/>
    </source>
</evidence>
<keyword evidence="2" id="KW-0805">Transcription regulation</keyword>
<evidence type="ECO:0000259" key="7">
    <source>
        <dbReference type="Pfam" id="PF22029"/>
    </source>
</evidence>
<dbReference type="InterPro" id="IPR013249">
    <property type="entry name" value="RNA_pol_sigma70_r4_t2"/>
</dbReference>
<dbReference type="InterPro" id="IPR039425">
    <property type="entry name" value="RNA_pol_sigma-70-like"/>
</dbReference>
<comment type="similarity">
    <text evidence="1">Belongs to the sigma-70 factor family. ECF subfamily.</text>
</comment>
<evidence type="ECO:0000256" key="5">
    <source>
        <dbReference type="ARBA" id="ARBA00023163"/>
    </source>
</evidence>
<dbReference type="Proteomes" id="UP000609879">
    <property type="component" value="Unassembled WGS sequence"/>
</dbReference>
<evidence type="ECO:0000256" key="1">
    <source>
        <dbReference type="ARBA" id="ARBA00010641"/>
    </source>
</evidence>
<keyword evidence="9" id="KW-1185">Reference proteome</keyword>
<evidence type="ECO:0000313" key="9">
    <source>
        <dbReference type="Proteomes" id="UP000609879"/>
    </source>
</evidence>
<reference evidence="8 9" key="1">
    <citation type="submission" date="2021-01" db="EMBL/GenBank/DDBJ databases">
        <title>Whole genome shotgun sequence of Actinoplanes deccanensis NBRC 13994.</title>
        <authorList>
            <person name="Komaki H."/>
            <person name="Tamura T."/>
        </authorList>
    </citation>
    <scope>NUCLEOTIDE SEQUENCE [LARGE SCALE GENOMIC DNA]</scope>
    <source>
        <strain evidence="8 9">NBRC 13994</strain>
    </source>
</reference>
<organism evidence="8 9">
    <name type="scientific">Paractinoplanes deccanensis</name>
    <dbReference type="NCBI Taxonomy" id="113561"/>
    <lineage>
        <taxon>Bacteria</taxon>
        <taxon>Bacillati</taxon>
        <taxon>Actinomycetota</taxon>
        <taxon>Actinomycetes</taxon>
        <taxon>Micromonosporales</taxon>
        <taxon>Micromonosporaceae</taxon>
        <taxon>Paractinoplanes</taxon>
    </lineage>
</organism>
<keyword evidence="4" id="KW-0238">DNA-binding</keyword>
<dbReference type="Gene3D" id="1.10.1740.10">
    <property type="match status" value="1"/>
</dbReference>
<evidence type="ECO:0000256" key="2">
    <source>
        <dbReference type="ARBA" id="ARBA00023015"/>
    </source>
</evidence>
<keyword evidence="3" id="KW-0731">Sigma factor</keyword>
<feature type="domain" description="RNA polymerase sigma factor 70 region 4 type 2" evidence="6">
    <location>
        <begin position="84"/>
        <end position="134"/>
    </location>
</feature>
<dbReference type="RefSeq" id="WP_203762706.1">
    <property type="nucleotide sequence ID" value="NZ_BAAABO010000006.1"/>
</dbReference>
<proteinExistence type="inferred from homology"/>